<keyword evidence="5 8" id="KW-0812">Transmembrane</keyword>
<dbReference type="InterPro" id="IPR004776">
    <property type="entry name" value="Mem_transp_PIN-like"/>
</dbReference>
<protein>
    <recommendedName>
        <fullName evidence="11">AEC family transporter</fullName>
    </recommendedName>
</protein>
<feature type="transmembrane region" description="Helical" evidence="8">
    <location>
        <begin position="6"/>
        <end position="22"/>
    </location>
</feature>
<feature type="transmembrane region" description="Helical" evidence="8">
    <location>
        <begin position="158"/>
        <end position="182"/>
    </location>
</feature>
<evidence type="ECO:0000256" key="4">
    <source>
        <dbReference type="ARBA" id="ARBA00022475"/>
    </source>
</evidence>
<dbReference type="Pfam" id="PF03547">
    <property type="entry name" value="Mem_trans"/>
    <property type="match status" value="2"/>
</dbReference>
<evidence type="ECO:0000256" key="1">
    <source>
        <dbReference type="ARBA" id="ARBA00004651"/>
    </source>
</evidence>
<name>A0ABX0UXG8_9HYPH</name>
<feature type="transmembrane region" description="Helical" evidence="8">
    <location>
        <begin position="125"/>
        <end position="146"/>
    </location>
</feature>
<dbReference type="InterPro" id="IPR038770">
    <property type="entry name" value="Na+/solute_symporter_sf"/>
</dbReference>
<keyword evidence="10" id="KW-1185">Reference proteome</keyword>
<feature type="transmembrane region" description="Helical" evidence="8">
    <location>
        <begin position="65"/>
        <end position="84"/>
    </location>
</feature>
<comment type="subcellular location">
    <subcellularLocation>
        <location evidence="1">Cell membrane</location>
        <topology evidence="1">Multi-pass membrane protein</topology>
    </subcellularLocation>
</comment>
<evidence type="ECO:0008006" key="11">
    <source>
        <dbReference type="Google" id="ProtNLM"/>
    </source>
</evidence>
<feature type="transmembrane region" description="Helical" evidence="8">
    <location>
        <begin position="34"/>
        <end position="53"/>
    </location>
</feature>
<evidence type="ECO:0000313" key="9">
    <source>
        <dbReference type="EMBL" id="NIJ56290.1"/>
    </source>
</evidence>
<dbReference type="EMBL" id="JAASQI010000001">
    <property type="protein sequence ID" value="NIJ56290.1"/>
    <property type="molecule type" value="Genomic_DNA"/>
</dbReference>
<evidence type="ECO:0000313" key="10">
    <source>
        <dbReference type="Proteomes" id="UP001429580"/>
    </source>
</evidence>
<organism evidence="9 10">
    <name type="scientific">Pseudochelatococcus lubricantis</name>
    <dbReference type="NCBI Taxonomy" id="1538102"/>
    <lineage>
        <taxon>Bacteria</taxon>
        <taxon>Pseudomonadati</taxon>
        <taxon>Pseudomonadota</taxon>
        <taxon>Alphaproteobacteria</taxon>
        <taxon>Hyphomicrobiales</taxon>
        <taxon>Chelatococcaceae</taxon>
        <taxon>Pseudochelatococcus</taxon>
    </lineage>
</organism>
<comment type="caution">
    <text evidence="9">The sequence shown here is derived from an EMBL/GenBank/DDBJ whole genome shotgun (WGS) entry which is preliminary data.</text>
</comment>
<evidence type="ECO:0000256" key="6">
    <source>
        <dbReference type="ARBA" id="ARBA00022989"/>
    </source>
</evidence>
<dbReference type="Gene3D" id="1.20.1530.20">
    <property type="match status" value="1"/>
</dbReference>
<evidence type="ECO:0000256" key="3">
    <source>
        <dbReference type="ARBA" id="ARBA00022448"/>
    </source>
</evidence>
<reference evidence="9 10" key="1">
    <citation type="submission" date="2020-03" db="EMBL/GenBank/DDBJ databases">
        <title>Genomic Encyclopedia of Type Strains, Phase IV (KMG-IV): sequencing the most valuable type-strain genomes for metagenomic binning, comparative biology and taxonomic classification.</title>
        <authorList>
            <person name="Goeker M."/>
        </authorList>
    </citation>
    <scope>NUCLEOTIDE SEQUENCE [LARGE SCALE GENOMIC DNA]</scope>
    <source>
        <strain evidence="9 10">DSM 103870</strain>
    </source>
</reference>
<comment type="similarity">
    <text evidence="2">Belongs to the auxin efflux carrier (TC 2.A.69) family.</text>
</comment>
<feature type="transmembrane region" description="Helical" evidence="8">
    <location>
        <begin position="231"/>
        <end position="249"/>
    </location>
</feature>
<evidence type="ECO:0000256" key="7">
    <source>
        <dbReference type="ARBA" id="ARBA00023136"/>
    </source>
</evidence>
<proteinExistence type="inferred from homology"/>
<keyword evidence="3" id="KW-0813">Transport</keyword>
<keyword evidence="4" id="KW-1003">Cell membrane</keyword>
<feature type="transmembrane region" description="Helical" evidence="8">
    <location>
        <begin position="96"/>
        <end position="119"/>
    </location>
</feature>
<feature type="transmembrane region" description="Helical" evidence="8">
    <location>
        <begin position="194"/>
        <end position="219"/>
    </location>
</feature>
<feature type="transmembrane region" description="Helical" evidence="8">
    <location>
        <begin position="255"/>
        <end position="276"/>
    </location>
</feature>
<dbReference type="PANTHER" id="PTHR36838:SF3">
    <property type="entry name" value="TRANSPORTER AUXIN EFFLUX CARRIER EC FAMILY"/>
    <property type="match status" value="1"/>
</dbReference>
<dbReference type="RefSeq" id="WP_166947630.1">
    <property type="nucleotide sequence ID" value="NZ_JAASQI010000001.1"/>
</dbReference>
<dbReference type="Proteomes" id="UP001429580">
    <property type="component" value="Unassembled WGS sequence"/>
</dbReference>
<keyword evidence="6 8" id="KW-1133">Transmembrane helix</keyword>
<feature type="transmembrane region" description="Helical" evidence="8">
    <location>
        <begin position="288"/>
        <end position="307"/>
    </location>
</feature>
<sequence>MNQILTLVAPVFGLIGLGWFVARTRLLPESTAVGVSDFVATLAIPALIFRTLSEGSVPEASPWSYWAAYFLGVAIVWLLAMALARRLFAASGTETVICGFSAAQSNTVQLGVPLIVMVFGEPGALPMFLLIAVHLPIIMLAAAIMFSRANGEGRGFGIVATLRALATNPIIIAIVLGGIVRVAHIPLPGLVVDIVGQLAVAAAPVTLVAMGMAVARYGLRGNLGPTTVMTVFKLVVHPFVTWILAFHVFAMPPVFAAVAVTFAALPTGINAYLVAIRYRSGEALASNAISLTTLVSVVTITFWLWFIGAAPV</sequence>
<accession>A0ABX0UXG8</accession>
<keyword evidence="7 8" id="KW-0472">Membrane</keyword>
<dbReference type="PANTHER" id="PTHR36838">
    <property type="entry name" value="AUXIN EFFLUX CARRIER FAMILY PROTEIN"/>
    <property type="match status" value="1"/>
</dbReference>
<evidence type="ECO:0000256" key="2">
    <source>
        <dbReference type="ARBA" id="ARBA00010145"/>
    </source>
</evidence>
<evidence type="ECO:0000256" key="8">
    <source>
        <dbReference type="SAM" id="Phobius"/>
    </source>
</evidence>
<gene>
    <name evidence="9" type="ORF">FHS82_000103</name>
</gene>
<evidence type="ECO:0000256" key="5">
    <source>
        <dbReference type="ARBA" id="ARBA00022692"/>
    </source>
</evidence>